<accession>A0A346XUU0</accession>
<dbReference type="PANTHER" id="PTHR39420:SF2">
    <property type="entry name" value="HYDROLASE"/>
    <property type="match status" value="1"/>
</dbReference>
<dbReference type="NCBIfam" id="TIGR03624">
    <property type="entry name" value="putative hydrolase"/>
    <property type="match status" value="1"/>
</dbReference>
<evidence type="ECO:0000256" key="1">
    <source>
        <dbReference type="SAM" id="MobiDB-lite"/>
    </source>
</evidence>
<dbReference type="Proteomes" id="UP000264006">
    <property type="component" value="Chromosome"/>
</dbReference>
<gene>
    <name evidence="2" type="ORF">DVS28_a1287</name>
</gene>
<dbReference type="KEGG" id="euz:DVS28_a1287"/>
<feature type="region of interest" description="Disordered" evidence="1">
    <location>
        <begin position="408"/>
        <end position="432"/>
    </location>
</feature>
<dbReference type="EMBL" id="CP031165">
    <property type="protein sequence ID" value="AXV05987.1"/>
    <property type="molecule type" value="Genomic_DNA"/>
</dbReference>
<dbReference type="InterPro" id="IPR042271">
    <property type="entry name" value="Zinicin_2_N"/>
</dbReference>
<dbReference type="PANTHER" id="PTHR39420">
    <property type="match status" value="1"/>
</dbReference>
<protein>
    <recommendedName>
        <fullName evidence="4">Hydrolase</fullName>
    </recommendedName>
</protein>
<organism evidence="2 3">
    <name type="scientific">Euzebya pacifica</name>
    <dbReference type="NCBI Taxonomy" id="1608957"/>
    <lineage>
        <taxon>Bacteria</taxon>
        <taxon>Bacillati</taxon>
        <taxon>Actinomycetota</taxon>
        <taxon>Nitriliruptoria</taxon>
        <taxon>Euzebyales</taxon>
    </lineage>
</organism>
<dbReference type="OrthoDB" id="8478472at2"/>
<keyword evidence="3" id="KW-1185">Reference proteome</keyword>
<dbReference type="AlphaFoldDB" id="A0A346XUU0"/>
<dbReference type="RefSeq" id="WP_114590704.1">
    <property type="nucleotide sequence ID" value="NZ_CP031165.1"/>
</dbReference>
<dbReference type="SUPFAM" id="SSF55486">
    <property type="entry name" value="Metalloproteases ('zincins'), catalytic domain"/>
    <property type="match status" value="1"/>
</dbReference>
<proteinExistence type="predicted"/>
<evidence type="ECO:0000313" key="3">
    <source>
        <dbReference type="Proteomes" id="UP000264006"/>
    </source>
</evidence>
<dbReference type="InterPro" id="IPR018766">
    <property type="entry name" value="Zinicin_2"/>
</dbReference>
<sequence length="432" mass="45997">MANDEFDQGPFGFDPEALSNIPLFKELQKLMSWQGGPVNWDIARQTAAGLAGEPQLAIGVDADQEAWADAVRVTESWLEGHTGLPAVNGRALALTSQEWVRLAASEGGIARYVEPIATGMQEALGKGLADQLPGGMAGLGGLQSAMGPMTAMLTGMQVGTIAGHLAGQLMGGYDLGVPTMEPDVVATVGDAAGKLAKEYGLDVHEMRFWLALREVVHRRVFAGVDWFTDHLTDEMGRFAAAAEIDPARLTEQMGGLESLSPEMLGDPEAMQRLAEQAGDMGLQPSPAQREIMSRVQAMVSLVAGYADVMVSRAGEGKLSSLARIEEVTRRRRAEAGTGERFLTQLIGLDLRPSDTEQGRRFCEAVLTARGVPGLDAVWRDPAHLPSPAEIADPSRWLLRLAAEEADEGVAPATDDLPAADVEIPDDLGGLDL</sequence>
<dbReference type="Pfam" id="PF10103">
    <property type="entry name" value="Zincin_2"/>
    <property type="match status" value="1"/>
</dbReference>
<name>A0A346XUU0_9ACTN</name>
<evidence type="ECO:0000313" key="2">
    <source>
        <dbReference type="EMBL" id="AXV05987.1"/>
    </source>
</evidence>
<dbReference type="Gene3D" id="1.20.150.30">
    <property type="entry name" value="Zincin-like metallopeptidase, N-terminal domain"/>
    <property type="match status" value="1"/>
</dbReference>
<evidence type="ECO:0008006" key="4">
    <source>
        <dbReference type="Google" id="ProtNLM"/>
    </source>
</evidence>
<reference evidence="2 3" key="1">
    <citation type="submission" date="2018-09" db="EMBL/GenBank/DDBJ databases">
        <title>Complete genome sequence of Euzebya sp. DY32-46 isolated from seawater of Pacific Ocean.</title>
        <authorList>
            <person name="Xu L."/>
            <person name="Wu Y.-H."/>
            <person name="Xu X.-W."/>
        </authorList>
    </citation>
    <scope>NUCLEOTIDE SEQUENCE [LARGE SCALE GENOMIC DNA]</scope>
    <source>
        <strain evidence="2 3">DY32-46</strain>
    </source>
</reference>